<evidence type="ECO:0000313" key="2">
    <source>
        <dbReference type="EMBL" id="EXI80373.1"/>
    </source>
</evidence>
<gene>
    <name evidence="2" type="ORF">AW10_01841</name>
    <name evidence="1" type="ORF">AW10_04290</name>
</gene>
<dbReference type="PATRIC" id="fig|1454003.3.peg.1892"/>
<organism evidence="1 3">
    <name type="scientific">Candidatus Accumulibacter appositus</name>
    <dbReference type="NCBI Taxonomy" id="1454003"/>
    <lineage>
        <taxon>Bacteria</taxon>
        <taxon>Pseudomonadati</taxon>
        <taxon>Pseudomonadota</taxon>
        <taxon>Betaproteobacteria</taxon>
        <taxon>Candidatus Accumulibacter</taxon>
    </lineage>
</organism>
<dbReference type="EMBL" id="JEMX01000211">
    <property type="protein sequence ID" value="EXI70666.1"/>
    <property type="molecule type" value="Genomic_DNA"/>
</dbReference>
<proteinExistence type="predicted"/>
<dbReference type="AlphaFoldDB" id="A0A011N6V7"/>
<dbReference type="STRING" id="1454003.AW10_01841"/>
<dbReference type="Proteomes" id="UP000021816">
    <property type="component" value="Unassembled WGS sequence"/>
</dbReference>
<sequence>MSPFRTALLTGALTLLLGAGIAVSWLHFRPLEIPRFARVNIGALVAQQQQSLVERVKPGMEATEQARLFEDAKAFGLRLDAALDQVAQECQCALINSAALLKASPVAALPDLSARVAEIVGTAPASPSAQ</sequence>
<evidence type="ECO:0000313" key="3">
    <source>
        <dbReference type="Proteomes" id="UP000021816"/>
    </source>
</evidence>
<name>A0A011N6V7_9PROT</name>
<reference evidence="1 3" key="1">
    <citation type="submission" date="2014-02" db="EMBL/GenBank/DDBJ databases">
        <title>Expanding our view of genomic diversity in Candidatus Accumulibacter clades.</title>
        <authorList>
            <person name="Skennerton C.T."/>
            <person name="Barr J.J."/>
            <person name="Slater F.R."/>
            <person name="Bond P.L."/>
            <person name="Tyson G.W."/>
        </authorList>
    </citation>
    <scope>NUCLEOTIDE SEQUENCE [LARGE SCALE GENOMIC DNA]</scope>
    <source>
        <strain evidence="3">BA-92</strain>
    </source>
</reference>
<evidence type="ECO:0008006" key="4">
    <source>
        <dbReference type="Google" id="ProtNLM"/>
    </source>
</evidence>
<dbReference type="EMBL" id="JEMX01000035">
    <property type="protein sequence ID" value="EXI80373.1"/>
    <property type="molecule type" value="Genomic_DNA"/>
</dbReference>
<protein>
    <recommendedName>
        <fullName evidence="4">Type-F conjugative transfer system protein TrbI</fullName>
    </recommendedName>
</protein>
<evidence type="ECO:0000313" key="1">
    <source>
        <dbReference type="EMBL" id="EXI70666.1"/>
    </source>
</evidence>
<accession>A0A011N6V7</accession>
<comment type="caution">
    <text evidence="1">The sequence shown here is derived from an EMBL/GenBank/DDBJ whole genome shotgun (WGS) entry which is preliminary data.</text>
</comment>